<evidence type="ECO:0000256" key="1">
    <source>
        <dbReference type="ARBA" id="ARBA00004651"/>
    </source>
</evidence>
<evidence type="ECO:0000256" key="4">
    <source>
        <dbReference type="ARBA" id="ARBA00023136"/>
    </source>
</evidence>
<organism evidence="7 8">
    <name type="scientific">Leucobacter chromiireducens subsp. solipictus</name>
    <dbReference type="NCBI Taxonomy" id="398235"/>
    <lineage>
        <taxon>Bacteria</taxon>
        <taxon>Bacillati</taxon>
        <taxon>Actinomycetota</taxon>
        <taxon>Actinomycetes</taxon>
        <taxon>Micrococcales</taxon>
        <taxon>Microbacteriaceae</taxon>
        <taxon>Leucobacter</taxon>
    </lineage>
</organism>
<feature type="transmembrane region" description="Helical" evidence="5">
    <location>
        <begin position="99"/>
        <end position="127"/>
    </location>
</feature>
<dbReference type="Proteomes" id="UP001645859">
    <property type="component" value="Unassembled WGS sequence"/>
</dbReference>
<comment type="caution">
    <text evidence="7">The sequence shown here is derived from an EMBL/GenBank/DDBJ whole genome shotgun (WGS) entry which is preliminary data.</text>
</comment>
<keyword evidence="4 5" id="KW-0472">Membrane</keyword>
<reference evidence="7 8" key="1">
    <citation type="submission" date="2018-09" db="EMBL/GenBank/DDBJ databases">
        <title>Comparative genomics of Leucobacter spp.</title>
        <authorList>
            <person name="Reis A.C."/>
            <person name="Kolvenbach B.A."/>
            <person name="Corvini P.F.X."/>
            <person name="Nunes O.C."/>
        </authorList>
    </citation>
    <scope>NUCLEOTIDE SEQUENCE [LARGE SCALE GENOMIC DNA]</scope>
    <source>
        <strain evidence="7 8">TAN 31504</strain>
    </source>
</reference>
<feature type="transmembrane region" description="Helical" evidence="5">
    <location>
        <begin position="67"/>
        <end position="87"/>
    </location>
</feature>
<comment type="subcellular location">
    <subcellularLocation>
        <location evidence="1">Cell membrane</location>
        <topology evidence="1">Multi-pass membrane protein</topology>
    </subcellularLocation>
</comment>
<name>A0ABS1SDZ4_9MICO</name>
<feature type="transmembrane region" description="Helical" evidence="5">
    <location>
        <begin position="163"/>
        <end position="183"/>
    </location>
</feature>
<dbReference type="PANTHER" id="PTHR23527:SF1">
    <property type="entry name" value="BLL3282 PROTEIN"/>
    <property type="match status" value="1"/>
</dbReference>
<dbReference type="InterPro" id="IPR020846">
    <property type="entry name" value="MFS_dom"/>
</dbReference>
<feature type="transmembrane region" description="Helical" evidence="5">
    <location>
        <begin position="282"/>
        <end position="312"/>
    </location>
</feature>
<dbReference type="PROSITE" id="PS50850">
    <property type="entry name" value="MFS"/>
    <property type="match status" value="1"/>
</dbReference>
<gene>
    <name evidence="7" type="ORF">D3230_00190</name>
</gene>
<evidence type="ECO:0000259" key="6">
    <source>
        <dbReference type="PROSITE" id="PS50850"/>
    </source>
</evidence>
<dbReference type="EMBL" id="QYAC01000001">
    <property type="protein sequence ID" value="MBL3677729.1"/>
    <property type="molecule type" value="Genomic_DNA"/>
</dbReference>
<dbReference type="Gene3D" id="1.20.1250.20">
    <property type="entry name" value="MFS general substrate transporter like domains"/>
    <property type="match status" value="2"/>
</dbReference>
<feature type="transmembrane region" description="Helical" evidence="5">
    <location>
        <begin position="250"/>
        <end position="270"/>
    </location>
</feature>
<keyword evidence="8" id="KW-1185">Reference proteome</keyword>
<dbReference type="InterPro" id="IPR036259">
    <property type="entry name" value="MFS_trans_sf"/>
</dbReference>
<dbReference type="Pfam" id="PF07690">
    <property type="entry name" value="MFS_1"/>
    <property type="match status" value="1"/>
</dbReference>
<evidence type="ECO:0000313" key="8">
    <source>
        <dbReference type="Proteomes" id="UP001645859"/>
    </source>
</evidence>
<feature type="transmembrane region" description="Helical" evidence="5">
    <location>
        <begin position="139"/>
        <end position="157"/>
    </location>
</feature>
<feature type="transmembrane region" description="Helical" evidence="5">
    <location>
        <begin position="216"/>
        <end position="238"/>
    </location>
</feature>
<feature type="transmembrane region" description="Helical" evidence="5">
    <location>
        <begin position="33"/>
        <end position="55"/>
    </location>
</feature>
<accession>A0ABS1SDZ4</accession>
<keyword evidence="3 5" id="KW-1133">Transmembrane helix</keyword>
<evidence type="ECO:0000256" key="2">
    <source>
        <dbReference type="ARBA" id="ARBA00022692"/>
    </source>
</evidence>
<evidence type="ECO:0000256" key="5">
    <source>
        <dbReference type="SAM" id="Phobius"/>
    </source>
</evidence>
<feature type="transmembrane region" description="Helical" evidence="5">
    <location>
        <begin position="358"/>
        <end position="385"/>
    </location>
</feature>
<protein>
    <submittedName>
        <fullName evidence="7">MFS transporter</fullName>
    </submittedName>
</protein>
<dbReference type="InterPro" id="IPR011701">
    <property type="entry name" value="MFS"/>
</dbReference>
<evidence type="ECO:0000313" key="7">
    <source>
        <dbReference type="EMBL" id="MBL3677729.1"/>
    </source>
</evidence>
<keyword evidence="2 5" id="KW-0812">Transmembrane</keyword>
<proteinExistence type="predicted"/>
<dbReference type="SUPFAM" id="SSF103473">
    <property type="entry name" value="MFS general substrate transporter"/>
    <property type="match status" value="1"/>
</dbReference>
<dbReference type="InterPro" id="IPR052952">
    <property type="entry name" value="MFS-Transporter"/>
</dbReference>
<sequence length="418" mass="41880">MLATMVCAQAATTVVTAAPAFLIPFLHERAGLSFAEAGLLAGAPNLGLVASLVLWGAATDRWGERRVLLIGLGLTTLAVGGSVVLATGGQDGSDRLWPLAIVLGVSGALAGCTNSASGRLIAGWFPAERRGLAMGIRQTCQPLGMAVAALAVPPLAAAGGVPLALALGGALTLASLIACAIVVRDPARTARSGAGAGTAAVENPYRGSADLVRIHAVSMLLVIPQFALSTFGLVWFTVGFGWDPLTAGALVAGAQFAGAGGRILVGVWSDRVHSRLRPLRQIAVAGVVVLLAAAACGWAEWGIAAAAVYVLASCVSVADNGLAFTAVAEIAGPAWAGRALGLQNTGQFLAAAAVGPGVGLLIGTLGIPTALALTALAPVLAVPLIPRERVAHPASGERAIRLSADAPSVPDRLPKEHR</sequence>
<evidence type="ECO:0000256" key="3">
    <source>
        <dbReference type="ARBA" id="ARBA00022989"/>
    </source>
</evidence>
<feature type="domain" description="Major facilitator superfamily (MFS) profile" evidence="6">
    <location>
        <begin position="1"/>
        <end position="389"/>
    </location>
</feature>
<dbReference type="PANTHER" id="PTHR23527">
    <property type="entry name" value="BLL3282 PROTEIN"/>
    <property type="match status" value="1"/>
</dbReference>